<evidence type="ECO:0000256" key="5">
    <source>
        <dbReference type="ARBA" id="ARBA00023152"/>
    </source>
</evidence>
<comment type="pathway">
    <text evidence="7 8">Carbohydrate biosynthesis; gluconeogenesis.</text>
</comment>
<dbReference type="GO" id="GO:0019563">
    <property type="term" value="P:glycerol catabolic process"/>
    <property type="evidence" value="ECO:0007669"/>
    <property type="project" value="TreeGrafter"/>
</dbReference>
<feature type="binding site" evidence="7">
    <location>
        <position position="184"/>
    </location>
    <ligand>
        <name>substrate</name>
    </ligand>
</feature>
<dbReference type="CDD" id="cd00311">
    <property type="entry name" value="TIM"/>
    <property type="match status" value="1"/>
</dbReference>
<keyword evidence="5 7" id="KW-0324">Glycolysis</keyword>
<dbReference type="PANTHER" id="PTHR21139:SF42">
    <property type="entry name" value="TRIOSEPHOSPHATE ISOMERASE"/>
    <property type="match status" value="1"/>
</dbReference>
<keyword evidence="4 7" id="KW-0963">Cytoplasm</keyword>
<evidence type="ECO:0000256" key="1">
    <source>
        <dbReference type="ARBA" id="ARBA00004680"/>
    </source>
</evidence>
<feature type="binding site" evidence="7">
    <location>
        <begin position="242"/>
        <end position="243"/>
    </location>
    <ligand>
        <name>substrate</name>
    </ligand>
</feature>
<name>A0A520XGR2_9DELT</name>
<keyword evidence="3 7" id="KW-0312">Gluconeogenesis</keyword>
<dbReference type="Gene3D" id="3.20.20.70">
    <property type="entry name" value="Aldolase class I"/>
    <property type="match status" value="1"/>
</dbReference>
<dbReference type="GO" id="GO:0006096">
    <property type="term" value="P:glycolytic process"/>
    <property type="evidence" value="ECO:0007669"/>
    <property type="project" value="UniProtKB-UniRule"/>
</dbReference>
<sequence length="262" mass="29435">MRKQIIAANFKMNKTDEDIKKYFAVFLDLVNGLKSRSNLSGLDSDLIFAPPFTSLAETYKIIKTCNDFIKLSSQNVYFEKSGAYTGEISIDMLASCGCEYTIIGHSERRNIFNENDELIGKKIESVYKDGRLTPILCVGENLDVRKNGGQEKFVENQLLNALKYIKGTDIKSLIVAYEPVWAIGTGMPIKAEDGESMHRFIYDYLKSGYSIGEIRVIYGGSVTEKNIKELMEKPYIDGVLVGGASLDPQSFYNIFRFSANIN</sequence>
<dbReference type="InterPro" id="IPR022896">
    <property type="entry name" value="TrioseP_Isoase_bac/euk"/>
</dbReference>
<reference evidence="9 10" key="1">
    <citation type="submission" date="2019-01" db="EMBL/GenBank/DDBJ databases">
        <title>Insights into ecological role of a new deltaproteobacterial order Candidatus Sinidesulfobacterales (Sva0485) by metagenomics and metatranscriptomics.</title>
        <authorList>
            <person name="Tan S."/>
            <person name="Liu J."/>
            <person name="Fang Y."/>
            <person name="Hedlund B."/>
            <person name="Lian Z.-H."/>
            <person name="Huang L.-Y."/>
            <person name="Li J.-T."/>
            <person name="Huang L.-N."/>
            <person name="Li W.-J."/>
            <person name="Jiang H.-C."/>
            <person name="Dong H.-L."/>
            <person name="Shu W.-S."/>
        </authorList>
    </citation>
    <scope>NUCLEOTIDE SEQUENCE [LARGE SCALE GENOMIC DNA]</scope>
    <source>
        <strain evidence="9">AP4</strain>
    </source>
</reference>
<feature type="active site" description="Proton acceptor" evidence="7">
    <location>
        <position position="178"/>
    </location>
</feature>
<dbReference type="EMBL" id="SHMQ01000001">
    <property type="protein sequence ID" value="RZV40392.1"/>
    <property type="molecule type" value="Genomic_DNA"/>
</dbReference>
<protein>
    <recommendedName>
        <fullName evidence="7 8">Triosephosphate isomerase</fullName>
        <shortName evidence="7">TIM</shortName>
        <shortName evidence="7">TPI</shortName>
        <ecNumber evidence="7 8">5.3.1.1</ecNumber>
    </recommendedName>
    <alternativeName>
        <fullName evidence="7">Triose-phosphate isomerase</fullName>
    </alternativeName>
</protein>
<dbReference type="SUPFAM" id="SSF51351">
    <property type="entry name" value="Triosephosphate isomerase (TIM)"/>
    <property type="match status" value="1"/>
</dbReference>
<dbReference type="FunFam" id="3.20.20.70:FF:000016">
    <property type="entry name" value="Triosephosphate isomerase"/>
    <property type="match status" value="1"/>
</dbReference>
<feature type="binding site" evidence="7">
    <location>
        <position position="221"/>
    </location>
    <ligand>
        <name>substrate</name>
    </ligand>
</feature>
<accession>A0A520XGR2</accession>
<dbReference type="UniPathway" id="UPA00138"/>
<dbReference type="UniPathway" id="UPA00109">
    <property type="reaction ID" value="UER00189"/>
</dbReference>
<evidence type="ECO:0000313" key="10">
    <source>
        <dbReference type="Proteomes" id="UP000322454"/>
    </source>
</evidence>
<organism evidence="9 10">
    <name type="scientific">Candidatus Acidulodesulfobacterium acidiphilum</name>
    <dbReference type="NCBI Taxonomy" id="2597224"/>
    <lineage>
        <taxon>Bacteria</taxon>
        <taxon>Deltaproteobacteria</taxon>
        <taxon>Candidatus Acidulodesulfobacterales</taxon>
        <taxon>Candidatus Acidulodesulfobacterium</taxon>
    </lineage>
</organism>
<dbReference type="NCBIfam" id="TIGR00419">
    <property type="entry name" value="tim"/>
    <property type="match status" value="1"/>
</dbReference>
<dbReference type="GO" id="GO:0004807">
    <property type="term" value="F:triose-phosphate isomerase activity"/>
    <property type="evidence" value="ECO:0007669"/>
    <property type="project" value="UniProtKB-UniRule"/>
</dbReference>
<dbReference type="PROSITE" id="PS51440">
    <property type="entry name" value="TIM_2"/>
    <property type="match status" value="1"/>
</dbReference>
<evidence type="ECO:0000256" key="7">
    <source>
        <dbReference type="HAMAP-Rule" id="MF_00147"/>
    </source>
</evidence>
<keyword evidence="6 7" id="KW-0413">Isomerase</keyword>
<gene>
    <name evidence="7" type="primary">tpiA</name>
    <name evidence="9" type="ORF">EVJ48_00270</name>
</gene>
<dbReference type="InterPro" id="IPR035990">
    <property type="entry name" value="TIM_sf"/>
</dbReference>
<comment type="function">
    <text evidence="7">Involved in the gluconeogenesis. Catalyzes stereospecifically the conversion of dihydroxyacetone phosphate (DHAP) to D-glyceraldehyde-3-phosphate (G3P).</text>
</comment>
<comment type="subunit">
    <text evidence="7 8">Homodimer.</text>
</comment>
<dbReference type="EC" id="5.3.1.1" evidence="7 8"/>
<feature type="active site" description="Electrophile" evidence="7">
    <location>
        <position position="105"/>
    </location>
</feature>
<evidence type="ECO:0000256" key="3">
    <source>
        <dbReference type="ARBA" id="ARBA00022432"/>
    </source>
</evidence>
<comment type="caution">
    <text evidence="9">The sequence shown here is derived from an EMBL/GenBank/DDBJ whole genome shotgun (WGS) entry which is preliminary data.</text>
</comment>
<dbReference type="PANTHER" id="PTHR21139">
    <property type="entry name" value="TRIOSEPHOSPHATE ISOMERASE"/>
    <property type="match status" value="1"/>
</dbReference>
<comment type="pathway">
    <text evidence="1 7 8">Carbohydrate degradation; glycolysis; D-glyceraldehyde 3-phosphate from glycerone phosphate: step 1/1.</text>
</comment>
<comment type="catalytic activity">
    <reaction evidence="7 8">
        <text>D-glyceraldehyde 3-phosphate = dihydroxyacetone phosphate</text>
        <dbReference type="Rhea" id="RHEA:18585"/>
        <dbReference type="ChEBI" id="CHEBI:57642"/>
        <dbReference type="ChEBI" id="CHEBI:59776"/>
        <dbReference type="EC" id="5.3.1.1"/>
    </reaction>
</comment>
<dbReference type="GO" id="GO:0005829">
    <property type="term" value="C:cytosol"/>
    <property type="evidence" value="ECO:0007669"/>
    <property type="project" value="TreeGrafter"/>
</dbReference>
<evidence type="ECO:0000256" key="6">
    <source>
        <dbReference type="ARBA" id="ARBA00023235"/>
    </source>
</evidence>
<dbReference type="GO" id="GO:0046166">
    <property type="term" value="P:glyceraldehyde-3-phosphate biosynthetic process"/>
    <property type="evidence" value="ECO:0007669"/>
    <property type="project" value="TreeGrafter"/>
</dbReference>
<dbReference type="GO" id="GO:0006094">
    <property type="term" value="P:gluconeogenesis"/>
    <property type="evidence" value="ECO:0007669"/>
    <property type="project" value="UniProtKB-UniRule"/>
</dbReference>
<dbReference type="PROSITE" id="PS00171">
    <property type="entry name" value="TIM_1"/>
    <property type="match status" value="1"/>
</dbReference>
<evidence type="ECO:0000256" key="4">
    <source>
        <dbReference type="ARBA" id="ARBA00022490"/>
    </source>
</evidence>
<evidence type="ECO:0000256" key="2">
    <source>
        <dbReference type="ARBA" id="ARBA00007422"/>
    </source>
</evidence>
<evidence type="ECO:0000256" key="8">
    <source>
        <dbReference type="RuleBase" id="RU363013"/>
    </source>
</evidence>
<dbReference type="InterPro" id="IPR000652">
    <property type="entry name" value="Triosephosphate_isomerase"/>
</dbReference>
<dbReference type="Pfam" id="PF00121">
    <property type="entry name" value="TIM"/>
    <property type="match status" value="1"/>
</dbReference>
<comment type="subcellular location">
    <subcellularLocation>
        <location evidence="7 8">Cytoplasm</location>
    </subcellularLocation>
</comment>
<dbReference type="HAMAP" id="MF_00147_B">
    <property type="entry name" value="TIM_B"/>
    <property type="match status" value="1"/>
</dbReference>
<proteinExistence type="inferred from homology"/>
<dbReference type="InterPro" id="IPR020861">
    <property type="entry name" value="Triosephosphate_isomerase_AS"/>
</dbReference>
<comment type="similarity">
    <text evidence="2 7 8">Belongs to the triosephosphate isomerase family.</text>
</comment>
<dbReference type="Proteomes" id="UP000322454">
    <property type="component" value="Unassembled WGS sequence"/>
</dbReference>
<feature type="binding site" evidence="7">
    <location>
        <begin position="9"/>
        <end position="11"/>
    </location>
    <ligand>
        <name>substrate</name>
    </ligand>
</feature>
<dbReference type="AlphaFoldDB" id="A0A520XGR2"/>
<dbReference type="InterPro" id="IPR013785">
    <property type="entry name" value="Aldolase_TIM"/>
</dbReference>
<evidence type="ECO:0000313" key="9">
    <source>
        <dbReference type="EMBL" id="RZV40392.1"/>
    </source>
</evidence>